<dbReference type="AlphaFoldDB" id="A0A1H3YAH2"/>
<keyword evidence="3" id="KW-1185">Reference proteome</keyword>
<feature type="transmembrane region" description="Helical" evidence="1">
    <location>
        <begin position="12"/>
        <end position="33"/>
    </location>
</feature>
<reference evidence="3" key="1">
    <citation type="submission" date="2016-10" db="EMBL/GenBank/DDBJ databases">
        <authorList>
            <person name="Varghese N."/>
            <person name="Submissions S."/>
        </authorList>
    </citation>
    <scope>NUCLEOTIDE SEQUENCE [LARGE SCALE GENOMIC DNA]</scope>
    <source>
        <strain evidence="3">DSM 11526</strain>
    </source>
</reference>
<dbReference type="NCBIfam" id="TIGR02532">
    <property type="entry name" value="IV_pilin_GFxxxE"/>
    <property type="match status" value="1"/>
</dbReference>
<gene>
    <name evidence="2" type="ORF">SAMN02745729_101407</name>
</gene>
<keyword evidence="1" id="KW-0472">Membrane</keyword>
<organism evidence="2 3">
    <name type="scientific">Marinobacterium iners DSM 11526</name>
    <dbReference type="NCBI Taxonomy" id="1122198"/>
    <lineage>
        <taxon>Bacteria</taxon>
        <taxon>Pseudomonadati</taxon>
        <taxon>Pseudomonadota</taxon>
        <taxon>Gammaproteobacteria</taxon>
        <taxon>Oceanospirillales</taxon>
        <taxon>Oceanospirillaceae</taxon>
        <taxon>Marinobacterium</taxon>
    </lineage>
</organism>
<dbReference type="Proteomes" id="UP000242469">
    <property type="component" value="Unassembled WGS sequence"/>
</dbReference>
<dbReference type="Pfam" id="PF07963">
    <property type="entry name" value="N_methyl"/>
    <property type="match status" value="1"/>
</dbReference>
<proteinExistence type="predicted"/>
<dbReference type="RefSeq" id="WP_091822290.1">
    <property type="nucleotide sequence ID" value="NZ_FNRJ01000001.1"/>
</dbReference>
<protein>
    <submittedName>
        <fullName evidence="2">General secretion pathway protein I</fullName>
    </submittedName>
</protein>
<keyword evidence="1" id="KW-0812">Transmembrane</keyword>
<dbReference type="STRING" id="1122198.SAMN02745729_101407"/>
<evidence type="ECO:0000313" key="2">
    <source>
        <dbReference type="EMBL" id="SEA07991.1"/>
    </source>
</evidence>
<dbReference type="EMBL" id="FNRJ01000001">
    <property type="protein sequence ID" value="SEA07991.1"/>
    <property type="molecule type" value="Genomic_DNA"/>
</dbReference>
<keyword evidence="1" id="KW-1133">Transmembrane helix</keyword>
<evidence type="ECO:0000256" key="1">
    <source>
        <dbReference type="SAM" id="Phobius"/>
    </source>
</evidence>
<accession>A0A1H3YAH2</accession>
<dbReference type="OrthoDB" id="9794345at2"/>
<dbReference type="InterPro" id="IPR012902">
    <property type="entry name" value="N_methyl_site"/>
</dbReference>
<name>A0A1H3YAH2_9GAMM</name>
<sequence length="132" mass="14349">MRSSVARRQVSGFTLLEMLVSIVLLAMSLGALYHAVGGAMRAVGTDEKYVYAVELARSLVALNTLVEPDSTQQGETEGGFIWEVRAQSIQTESNKALPAKQLQDLRVQVQWSDTGKKRSIVLESVVAGRLDG</sequence>
<evidence type="ECO:0000313" key="3">
    <source>
        <dbReference type="Proteomes" id="UP000242469"/>
    </source>
</evidence>